<dbReference type="GO" id="GO:0042147">
    <property type="term" value="P:retrograde transport, endosome to Golgi"/>
    <property type="evidence" value="ECO:0007669"/>
    <property type="project" value="TreeGrafter"/>
</dbReference>
<organism evidence="2 3">
    <name type="scientific">Hucho hucho</name>
    <name type="common">huchen</name>
    <dbReference type="NCBI Taxonomy" id="62062"/>
    <lineage>
        <taxon>Eukaryota</taxon>
        <taxon>Metazoa</taxon>
        <taxon>Chordata</taxon>
        <taxon>Craniata</taxon>
        <taxon>Vertebrata</taxon>
        <taxon>Euteleostomi</taxon>
        <taxon>Actinopterygii</taxon>
        <taxon>Neopterygii</taxon>
        <taxon>Teleostei</taxon>
        <taxon>Protacanthopterygii</taxon>
        <taxon>Salmoniformes</taxon>
        <taxon>Salmonidae</taxon>
        <taxon>Salmoninae</taxon>
        <taxon>Hucho</taxon>
    </lineage>
</organism>
<evidence type="ECO:0000313" key="3">
    <source>
        <dbReference type="Proteomes" id="UP000314982"/>
    </source>
</evidence>
<sequence length="288" mass="31843">MAARLAAAWCLRCVAVALPYQLTPLLERCAERINNLKSSPEAVSGYSFAMAALLGGVHQCPLGVPHSKGKLVVSIAEDLLRTAAQNSRLSLQRTQAGWLLLGALMSLGPSLVRYHLPKMLLLWRNVFPRSQKEMEAEKARGDSFTWQVTLEGRAGALCAMRSFVAHCPELLTEDVIRRLMTPIECAMTMMSHVPSVIKVHGTHLKASAAMVRLRLYDILALLPPKTYEGSFNALLRELVAEFTLTDNSANTTTSLLRSLCHYDDSVLMGSWLQETDHKSIEDQVTDLL</sequence>
<dbReference type="Proteomes" id="UP000314982">
    <property type="component" value="Unassembled WGS sequence"/>
</dbReference>
<feature type="signal peptide" evidence="1">
    <location>
        <begin position="1"/>
        <end position="17"/>
    </location>
</feature>
<dbReference type="GO" id="GO:0005829">
    <property type="term" value="C:cytosol"/>
    <property type="evidence" value="ECO:0007669"/>
    <property type="project" value="GOC"/>
</dbReference>
<dbReference type="PANTHER" id="PTHR21663:SF2">
    <property type="entry name" value="HEAT REPEAT-CONTAINING PROTEIN 5B"/>
    <property type="match status" value="1"/>
</dbReference>
<keyword evidence="3" id="KW-1185">Reference proteome</keyword>
<dbReference type="Ensembl" id="ENSHHUT00000065123.1">
    <property type="protein sequence ID" value="ENSHHUP00000062991.1"/>
    <property type="gene ID" value="ENSHHUG00000037234.1"/>
</dbReference>
<accession>A0A4W5PEG3</accession>
<dbReference type="GO" id="GO:0016020">
    <property type="term" value="C:membrane"/>
    <property type="evidence" value="ECO:0007669"/>
    <property type="project" value="TreeGrafter"/>
</dbReference>
<dbReference type="GO" id="GO:0008104">
    <property type="term" value="P:intracellular protein localization"/>
    <property type="evidence" value="ECO:0007669"/>
    <property type="project" value="TreeGrafter"/>
</dbReference>
<reference evidence="2" key="2">
    <citation type="submission" date="2025-08" db="UniProtKB">
        <authorList>
            <consortium name="Ensembl"/>
        </authorList>
    </citation>
    <scope>IDENTIFICATION</scope>
</reference>
<dbReference type="GeneTree" id="ENSGT00390000006205"/>
<dbReference type="InterPro" id="IPR016024">
    <property type="entry name" value="ARM-type_fold"/>
</dbReference>
<reference evidence="2" key="3">
    <citation type="submission" date="2025-09" db="UniProtKB">
        <authorList>
            <consortium name="Ensembl"/>
        </authorList>
    </citation>
    <scope>IDENTIFICATION</scope>
</reference>
<dbReference type="SUPFAM" id="SSF48371">
    <property type="entry name" value="ARM repeat"/>
    <property type="match status" value="1"/>
</dbReference>
<dbReference type="AlphaFoldDB" id="A0A4W5PEG3"/>
<dbReference type="GO" id="GO:0006897">
    <property type="term" value="P:endocytosis"/>
    <property type="evidence" value="ECO:0007669"/>
    <property type="project" value="TreeGrafter"/>
</dbReference>
<keyword evidence="1" id="KW-0732">Signal</keyword>
<evidence type="ECO:0000313" key="2">
    <source>
        <dbReference type="Ensembl" id="ENSHHUP00000062991.1"/>
    </source>
</evidence>
<dbReference type="InterPro" id="IPR040108">
    <property type="entry name" value="Laa1/Sip1/HEATR5"/>
</dbReference>
<reference evidence="3" key="1">
    <citation type="submission" date="2018-06" db="EMBL/GenBank/DDBJ databases">
        <title>Genome assembly of Danube salmon.</title>
        <authorList>
            <person name="Macqueen D.J."/>
            <person name="Gundappa M.K."/>
        </authorList>
    </citation>
    <scope>NUCLEOTIDE SEQUENCE [LARGE SCALE GENOMIC DNA]</scope>
</reference>
<dbReference type="PANTHER" id="PTHR21663">
    <property type="entry name" value="HYPOTHETICAL HEAT DOMAIN-CONTAINING"/>
    <property type="match status" value="1"/>
</dbReference>
<name>A0A4W5PEG3_9TELE</name>
<evidence type="ECO:0000256" key="1">
    <source>
        <dbReference type="SAM" id="SignalP"/>
    </source>
</evidence>
<proteinExistence type="predicted"/>
<protein>
    <submittedName>
        <fullName evidence="2">Uncharacterized protein</fullName>
    </submittedName>
</protein>
<feature type="chain" id="PRO_5021285763" evidence="1">
    <location>
        <begin position="18"/>
        <end position="288"/>
    </location>
</feature>
<dbReference type="GO" id="GO:0005794">
    <property type="term" value="C:Golgi apparatus"/>
    <property type="evidence" value="ECO:0007669"/>
    <property type="project" value="TreeGrafter"/>
</dbReference>
<dbReference type="GO" id="GO:0030139">
    <property type="term" value="C:endocytic vesicle"/>
    <property type="evidence" value="ECO:0007669"/>
    <property type="project" value="TreeGrafter"/>
</dbReference>
<dbReference type="STRING" id="62062.ENSHHUP00000062991"/>